<evidence type="ECO:0000256" key="1">
    <source>
        <dbReference type="SAM" id="Coils"/>
    </source>
</evidence>
<gene>
    <name evidence="3" type="ORF">Bca52824_026724</name>
</gene>
<proteinExistence type="predicted"/>
<organism evidence="3 4">
    <name type="scientific">Brassica carinata</name>
    <name type="common">Ethiopian mustard</name>
    <name type="synonym">Abyssinian cabbage</name>
    <dbReference type="NCBI Taxonomy" id="52824"/>
    <lineage>
        <taxon>Eukaryota</taxon>
        <taxon>Viridiplantae</taxon>
        <taxon>Streptophyta</taxon>
        <taxon>Embryophyta</taxon>
        <taxon>Tracheophyta</taxon>
        <taxon>Spermatophyta</taxon>
        <taxon>Magnoliopsida</taxon>
        <taxon>eudicotyledons</taxon>
        <taxon>Gunneridae</taxon>
        <taxon>Pentapetalae</taxon>
        <taxon>rosids</taxon>
        <taxon>malvids</taxon>
        <taxon>Brassicales</taxon>
        <taxon>Brassicaceae</taxon>
        <taxon>Brassiceae</taxon>
        <taxon>Brassica</taxon>
    </lineage>
</organism>
<feature type="coiled-coil region" evidence="1">
    <location>
        <begin position="79"/>
        <end position="120"/>
    </location>
</feature>
<protein>
    <submittedName>
        <fullName evidence="3">Uncharacterized protein</fullName>
    </submittedName>
</protein>
<feature type="region of interest" description="Disordered" evidence="2">
    <location>
        <begin position="1"/>
        <end position="41"/>
    </location>
</feature>
<accession>A0A8X7VA08</accession>
<comment type="caution">
    <text evidence="3">The sequence shown here is derived from an EMBL/GenBank/DDBJ whole genome shotgun (WGS) entry which is preliminary data.</text>
</comment>
<feature type="compositionally biased region" description="Polar residues" evidence="2">
    <location>
        <begin position="9"/>
        <end position="29"/>
    </location>
</feature>
<evidence type="ECO:0000313" key="4">
    <source>
        <dbReference type="Proteomes" id="UP000886595"/>
    </source>
</evidence>
<sequence length="125" mass="14380">MENTEEESNNSGVKSSDQVPDTKNHSNPNQEEDPSVDRSSQILVLVTPPKPFNMHTREVDDSDDFVGQNDGLHIRHDCLVALEEELDCLRSQYAEEVSLRRELQFELAQMREEIKELKQLIMVGR</sequence>
<dbReference type="Proteomes" id="UP000886595">
    <property type="component" value="Unassembled WGS sequence"/>
</dbReference>
<dbReference type="EMBL" id="JAAMPC010000006">
    <property type="protein sequence ID" value="KAG2306976.1"/>
    <property type="molecule type" value="Genomic_DNA"/>
</dbReference>
<keyword evidence="4" id="KW-1185">Reference proteome</keyword>
<evidence type="ECO:0000256" key="2">
    <source>
        <dbReference type="SAM" id="MobiDB-lite"/>
    </source>
</evidence>
<name>A0A8X7VA08_BRACI</name>
<keyword evidence="1" id="KW-0175">Coiled coil</keyword>
<dbReference type="AlphaFoldDB" id="A0A8X7VA08"/>
<reference evidence="3 4" key="1">
    <citation type="submission" date="2020-02" db="EMBL/GenBank/DDBJ databases">
        <authorList>
            <person name="Ma Q."/>
            <person name="Huang Y."/>
            <person name="Song X."/>
            <person name="Pei D."/>
        </authorList>
    </citation>
    <scope>NUCLEOTIDE SEQUENCE [LARGE SCALE GENOMIC DNA]</scope>
    <source>
        <strain evidence="3">Sxm20200214</strain>
        <tissue evidence="3">Leaf</tissue>
    </source>
</reference>
<evidence type="ECO:0000313" key="3">
    <source>
        <dbReference type="EMBL" id="KAG2306976.1"/>
    </source>
</evidence>